<organism evidence="1 2">
    <name type="scientific">Funneliformis geosporum</name>
    <dbReference type="NCBI Taxonomy" id="1117311"/>
    <lineage>
        <taxon>Eukaryota</taxon>
        <taxon>Fungi</taxon>
        <taxon>Fungi incertae sedis</taxon>
        <taxon>Mucoromycota</taxon>
        <taxon>Glomeromycotina</taxon>
        <taxon>Glomeromycetes</taxon>
        <taxon>Glomerales</taxon>
        <taxon>Glomeraceae</taxon>
        <taxon>Funneliformis</taxon>
    </lineage>
</organism>
<gene>
    <name evidence="1" type="ORF">FWILDA_LOCUS6667</name>
</gene>
<evidence type="ECO:0000313" key="1">
    <source>
        <dbReference type="EMBL" id="CAI2174587.1"/>
    </source>
</evidence>
<reference evidence="1" key="1">
    <citation type="submission" date="2022-08" db="EMBL/GenBank/DDBJ databases">
        <authorList>
            <person name="Kallberg Y."/>
            <person name="Tangrot J."/>
            <person name="Rosling A."/>
        </authorList>
    </citation>
    <scope>NUCLEOTIDE SEQUENCE</scope>
    <source>
        <strain evidence="1">Wild A</strain>
    </source>
</reference>
<dbReference type="EMBL" id="CAMKVN010001232">
    <property type="protein sequence ID" value="CAI2174587.1"/>
    <property type="molecule type" value="Genomic_DNA"/>
</dbReference>
<dbReference type="Proteomes" id="UP001153678">
    <property type="component" value="Unassembled WGS sequence"/>
</dbReference>
<protein>
    <submittedName>
        <fullName evidence="1">14674_t:CDS:1</fullName>
    </submittedName>
</protein>
<accession>A0A9W4WZ83</accession>
<keyword evidence="2" id="KW-1185">Reference proteome</keyword>
<evidence type="ECO:0000313" key="2">
    <source>
        <dbReference type="Proteomes" id="UP001153678"/>
    </source>
</evidence>
<proteinExistence type="predicted"/>
<name>A0A9W4WZ83_9GLOM</name>
<dbReference type="AlphaFoldDB" id="A0A9W4WZ83"/>
<comment type="caution">
    <text evidence="1">The sequence shown here is derived from an EMBL/GenBank/DDBJ whole genome shotgun (WGS) entry which is preliminary data.</text>
</comment>
<sequence length="108" mass="12368">MPDRQNLVTHLINLDNWDKFFLKKNERADNVICGALQNPANNYIFRSYGKGQLSTDFDHFDLGLPESSASINSEHHTLEKKTKEKVKYNEQTVCGVKDKEPADVTKNN</sequence>